<dbReference type="PROSITE" id="PS50949">
    <property type="entry name" value="HTH_GNTR"/>
    <property type="match status" value="1"/>
</dbReference>
<comment type="caution">
    <text evidence="7">The sequence shown here is derived from an EMBL/GenBank/DDBJ whole genome shotgun (WGS) entry which is preliminary data.</text>
</comment>
<evidence type="ECO:0000256" key="5">
    <source>
        <dbReference type="ARBA" id="ARBA00023163"/>
    </source>
</evidence>
<dbReference type="GO" id="GO:0008483">
    <property type="term" value="F:transaminase activity"/>
    <property type="evidence" value="ECO:0007669"/>
    <property type="project" value="UniProtKB-KW"/>
</dbReference>
<dbReference type="EMBL" id="BAAAEO010000003">
    <property type="protein sequence ID" value="GAA0550767.1"/>
    <property type="molecule type" value="Genomic_DNA"/>
</dbReference>
<evidence type="ECO:0000256" key="2">
    <source>
        <dbReference type="ARBA" id="ARBA00022898"/>
    </source>
</evidence>
<proteinExistence type="inferred from homology"/>
<dbReference type="InterPro" id="IPR004839">
    <property type="entry name" value="Aminotransferase_I/II_large"/>
</dbReference>
<dbReference type="CDD" id="cd07377">
    <property type="entry name" value="WHTH_GntR"/>
    <property type="match status" value="1"/>
</dbReference>
<evidence type="ECO:0000313" key="7">
    <source>
        <dbReference type="EMBL" id="GAA0550767.1"/>
    </source>
</evidence>
<keyword evidence="3" id="KW-0805">Transcription regulation</keyword>
<reference evidence="7 8" key="1">
    <citation type="journal article" date="2019" name="Int. J. Syst. Evol. Microbiol.">
        <title>The Global Catalogue of Microorganisms (GCM) 10K type strain sequencing project: providing services to taxonomists for standard genome sequencing and annotation.</title>
        <authorList>
            <consortium name="The Broad Institute Genomics Platform"/>
            <consortium name="The Broad Institute Genome Sequencing Center for Infectious Disease"/>
            <person name="Wu L."/>
            <person name="Ma J."/>
        </authorList>
    </citation>
    <scope>NUCLEOTIDE SEQUENCE [LARGE SCALE GENOMIC DNA]</scope>
    <source>
        <strain evidence="7 8">JCM 14331</strain>
    </source>
</reference>
<keyword evidence="8" id="KW-1185">Reference proteome</keyword>
<dbReference type="Pfam" id="PF00155">
    <property type="entry name" value="Aminotran_1_2"/>
    <property type="match status" value="1"/>
</dbReference>
<dbReference type="InterPro" id="IPR051446">
    <property type="entry name" value="HTH_trans_reg/aminotransferase"/>
</dbReference>
<dbReference type="SMART" id="SM00345">
    <property type="entry name" value="HTH_GNTR"/>
    <property type="match status" value="1"/>
</dbReference>
<dbReference type="RefSeq" id="WP_226767317.1">
    <property type="nucleotide sequence ID" value="NZ_BAAAEO010000003.1"/>
</dbReference>
<protein>
    <submittedName>
        <fullName evidence="7">PLP-dependent aminotransferase family protein</fullName>
    </submittedName>
</protein>
<gene>
    <name evidence="7" type="ORF">GCM10009098_17990</name>
</gene>
<dbReference type="InterPro" id="IPR015424">
    <property type="entry name" value="PyrdxlP-dep_Trfase"/>
</dbReference>
<keyword evidence="2" id="KW-0663">Pyridoxal phosphate</keyword>
<accession>A0ABN1DS36</accession>
<evidence type="ECO:0000256" key="4">
    <source>
        <dbReference type="ARBA" id="ARBA00023125"/>
    </source>
</evidence>
<dbReference type="InterPro" id="IPR015422">
    <property type="entry name" value="PyrdxlP-dep_Trfase_small"/>
</dbReference>
<evidence type="ECO:0000259" key="6">
    <source>
        <dbReference type="PROSITE" id="PS50949"/>
    </source>
</evidence>
<dbReference type="SUPFAM" id="SSF53383">
    <property type="entry name" value="PLP-dependent transferases"/>
    <property type="match status" value="1"/>
</dbReference>
<keyword evidence="4" id="KW-0238">DNA-binding</keyword>
<name>A0ABN1DS36_9GAMM</name>
<keyword evidence="5" id="KW-0804">Transcription</keyword>
<dbReference type="InterPro" id="IPR036388">
    <property type="entry name" value="WH-like_DNA-bd_sf"/>
</dbReference>
<feature type="domain" description="HTH gntR-type" evidence="6">
    <location>
        <begin position="2"/>
        <end position="70"/>
    </location>
</feature>
<dbReference type="PANTHER" id="PTHR46577">
    <property type="entry name" value="HTH-TYPE TRANSCRIPTIONAL REGULATORY PROTEIN GABR"/>
    <property type="match status" value="1"/>
</dbReference>
<evidence type="ECO:0000256" key="1">
    <source>
        <dbReference type="ARBA" id="ARBA00005384"/>
    </source>
</evidence>
<comment type="similarity">
    <text evidence="1">In the C-terminal section; belongs to the class-I pyridoxal-phosphate-dependent aminotransferase family.</text>
</comment>
<sequence length="482" mass="52299">MSFRYQQLASELQQQIEQGHYVCGERLPGVRELAKVRSLSVSTVVAGYRQLEADGYVQASHRSGYFVKSRFQPPPLSKDLAPKSQLPEQVSGQHMALSLSKAAADSGYTRLGAAVPAARFLPQHALQKAMQQVIKMQPARLMQYEASRGAIELRTEIAKRMALQGAVVSPQDVIITNGCQEALMLSLKALTVPGDIVAIESPAFYGLLQALEAAGLQALTLPTDPQTGVVPEALEQALQRWPVKACVLISNFSNPLGSLMPKINKKRIVAALSAKGIALIEDDTYGDLGFAVPRPASCFALAPQADIFYCGTFSKTISPDLRLGWVIAPKQTAKLEYLKFISNISTAALPQLAVANLLKSGRYERHLRQVRGQYQLALSRISHQIGRLFPAGTRVSQPQGGFVLWVELPPAIDGYLLAQQAMAQHISIAPGAIFSPTAAAGRAEFSHFIRLNCAVEPDARLERALATLAQLCNEQLLKKGLD</sequence>
<evidence type="ECO:0000256" key="3">
    <source>
        <dbReference type="ARBA" id="ARBA00023015"/>
    </source>
</evidence>
<evidence type="ECO:0000313" key="8">
    <source>
        <dbReference type="Proteomes" id="UP001501169"/>
    </source>
</evidence>
<dbReference type="Gene3D" id="1.10.10.10">
    <property type="entry name" value="Winged helix-like DNA-binding domain superfamily/Winged helix DNA-binding domain"/>
    <property type="match status" value="1"/>
</dbReference>
<organism evidence="7 8">
    <name type="scientific">Rheinheimera aquimaris</name>
    <dbReference type="NCBI Taxonomy" id="412437"/>
    <lineage>
        <taxon>Bacteria</taxon>
        <taxon>Pseudomonadati</taxon>
        <taxon>Pseudomonadota</taxon>
        <taxon>Gammaproteobacteria</taxon>
        <taxon>Chromatiales</taxon>
        <taxon>Chromatiaceae</taxon>
        <taxon>Rheinheimera</taxon>
    </lineage>
</organism>
<dbReference type="PANTHER" id="PTHR46577:SF2">
    <property type="entry name" value="TRANSCRIPTIONAL REGULATORY PROTEIN"/>
    <property type="match status" value="1"/>
</dbReference>
<keyword evidence="7" id="KW-0808">Transferase</keyword>
<dbReference type="SUPFAM" id="SSF46785">
    <property type="entry name" value="Winged helix' DNA-binding domain"/>
    <property type="match status" value="1"/>
</dbReference>
<dbReference type="Pfam" id="PF00392">
    <property type="entry name" value="GntR"/>
    <property type="match status" value="1"/>
</dbReference>
<dbReference type="Gene3D" id="3.40.640.10">
    <property type="entry name" value="Type I PLP-dependent aspartate aminotransferase-like (Major domain)"/>
    <property type="match status" value="1"/>
</dbReference>
<dbReference type="InterPro" id="IPR000524">
    <property type="entry name" value="Tscrpt_reg_HTH_GntR"/>
</dbReference>
<dbReference type="CDD" id="cd00609">
    <property type="entry name" value="AAT_like"/>
    <property type="match status" value="1"/>
</dbReference>
<dbReference type="Gene3D" id="3.90.1150.10">
    <property type="entry name" value="Aspartate Aminotransferase, domain 1"/>
    <property type="match status" value="1"/>
</dbReference>
<keyword evidence="7" id="KW-0032">Aminotransferase</keyword>
<dbReference type="InterPro" id="IPR036390">
    <property type="entry name" value="WH_DNA-bd_sf"/>
</dbReference>
<dbReference type="InterPro" id="IPR015421">
    <property type="entry name" value="PyrdxlP-dep_Trfase_major"/>
</dbReference>
<dbReference type="Proteomes" id="UP001501169">
    <property type="component" value="Unassembled WGS sequence"/>
</dbReference>